<dbReference type="SMART" id="SM00411">
    <property type="entry name" value="BHL"/>
    <property type="match status" value="1"/>
</dbReference>
<dbReference type="GO" id="GO:0005829">
    <property type="term" value="C:cytosol"/>
    <property type="evidence" value="ECO:0007669"/>
    <property type="project" value="TreeGrafter"/>
</dbReference>
<proteinExistence type="inferred from homology"/>
<dbReference type="GO" id="GO:0006355">
    <property type="term" value="P:regulation of DNA-templated transcription"/>
    <property type="evidence" value="ECO:0007669"/>
    <property type="project" value="InterPro"/>
</dbReference>
<gene>
    <name evidence="9" type="ordered locus">Desac_1934</name>
</gene>
<dbReference type="GO" id="GO:0003677">
    <property type="term" value="F:DNA binding"/>
    <property type="evidence" value="ECO:0007669"/>
    <property type="project" value="UniProtKB-KW"/>
</dbReference>
<dbReference type="InterPro" id="IPR010992">
    <property type="entry name" value="IHF-like_DNA-bd_dom_sf"/>
</dbReference>
<dbReference type="PANTHER" id="PTHR33175:SF2">
    <property type="entry name" value="INTEGRATION HOST FACTOR SUBUNIT ALPHA"/>
    <property type="match status" value="1"/>
</dbReference>
<sequence length="98" mass="11077">MPLTKASLVQVLFEKEILSKAEAAKVVDAVFRIIKQTLAEKEDVLISGFGKWLVKTKKERRGRNPQTGQDLTIDARRVVTFRASGVLRRLINQEPSSR</sequence>
<evidence type="ECO:0000313" key="9">
    <source>
        <dbReference type="EMBL" id="AEB09768.1"/>
    </source>
</evidence>
<evidence type="ECO:0000256" key="2">
    <source>
        <dbReference type="ARBA" id="ARBA00018329"/>
    </source>
</evidence>
<dbReference type="PRINTS" id="PR01727">
    <property type="entry name" value="DNABINDINGHU"/>
</dbReference>
<dbReference type="KEGG" id="dao:Desac_1934"/>
<reference evidence="10" key="2">
    <citation type="submission" date="2011-03" db="EMBL/GenBank/DDBJ databases">
        <title>The complete genome of Desulfobacca acetoxidans DSM 11109.</title>
        <authorList>
            <consortium name="US DOE Joint Genome Institute (JGI-PGF)"/>
            <person name="Lucas S."/>
            <person name="Copeland A."/>
            <person name="Lapidus A."/>
            <person name="Bruce D."/>
            <person name="Goodwin L."/>
            <person name="Pitluck S."/>
            <person name="Peters L."/>
            <person name="Kyrpides N."/>
            <person name="Mavromatis K."/>
            <person name="Ivanova N."/>
            <person name="Ovchinnikova G."/>
            <person name="Teshima H."/>
            <person name="Detter J.C."/>
            <person name="Han C."/>
            <person name="Land M."/>
            <person name="Hauser L."/>
            <person name="Markowitz V."/>
            <person name="Cheng J.-F."/>
            <person name="Hugenholtz P."/>
            <person name="Woyke T."/>
            <person name="Wu D."/>
            <person name="Spring S."/>
            <person name="Schueler E."/>
            <person name="Brambilla E."/>
            <person name="Klenk H.-P."/>
            <person name="Eisen J.A."/>
        </authorList>
    </citation>
    <scope>NUCLEOTIDE SEQUENCE [LARGE SCALE GENOMIC DNA]</scope>
    <source>
        <strain evidence="10">ATCC 700848 / DSM 11109 / ASRB2</strain>
    </source>
</reference>
<dbReference type="GO" id="GO:0006417">
    <property type="term" value="P:regulation of translation"/>
    <property type="evidence" value="ECO:0007669"/>
    <property type="project" value="UniProtKB-KW"/>
</dbReference>
<dbReference type="AlphaFoldDB" id="F2ND44"/>
<dbReference type="RefSeq" id="WP_013706877.1">
    <property type="nucleotide sequence ID" value="NC_015388.1"/>
</dbReference>
<dbReference type="EMBL" id="CP002629">
    <property type="protein sequence ID" value="AEB09768.1"/>
    <property type="molecule type" value="Genomic_DNA"/>
</dbReference>
<comment type="similarity">
    <text evidence="1 8">Belongs to the bacterial histone-like protein family.</text>
</comment>
<accession>F2ND44</accession>
<keyword evidence="5 9" id="KW-0238">DNA-binding</keyword>
<dbReference type="OrthoDB" id="9797747at2"/>
<reference evidence="9 10" key="1">
    <citation type="journal article" date="2011" name="Stand. Genomic Sci.">
        <title>Complete genome sequence of the acetate-degrading sulfate reducer Desulfobacca acetoxidans type strain (ASRB2).</title>
        <authorList>
            <person name="Goker M."/>
            <person name="Teshima H."/>
            <person name="Lapidus A."/>
            <person name="Nolan M."/>
            <person name="Lucas S."/>
            <person name="Hammon N."/>
            <person name="Deshpande S."/>
            <person name="Cheng J.F."/>
            <person name="Tapia R."/>
            <person name="Han C."/>
            <person name="Goodwin L."/>
            <person name="Pitluck S."/>
            <person name="Huntemann M."/>
            <person name="Liolios K."/>
            <person name="Ivanova N."/>
            <person name="Pagani I."/>
            <person name="Mavromatis K."/>
            <person name="Ovchinikova G."/>
            <person name="Pati A."/>
            <person name="Chen A."/>
            <person name="Palaniappan K."/>
            <person name="Land M."/>
            <person name="Hauser L."/>
            <person name="Brambilla E.M."/>
            <person name="Rohde M."/>
            <person name="Spring S."/>
            <person name="Detter J.C."/>
            <person name="Woyke T."/>
            <person name="Bristow J."/>
            <person name="Eisen J.A."/>
            <person name="Markowitz V."/>
            <person name="Hugenholtz P."/>
            <person name="Kyrpides N.C."/>
            <person name="Klenk H.P."/>
        </authorList>
    </citation>
    <scope>NUCLEOTIDE SEQUENCE [LARGE SCALE GENOMIC DNA]</scope>
    <source>
        <strain evidence="10">ATCC 700848 / DSM 11109 / ASRB2</strain>
    </source>
</reference>
<dbReference type="HOGENOM" id="CLU_105066_1_3_7"/>
<evidence type="ECO:0000256" key="4">
    <source>
        <dbReference type="ARBA" id="ARBA00023015"/>
    </source>
</evidence>
<dbReference type="Proteomes" id="UP000000483">
    <property type="component" value="Chromosome"/>
</dbReference>
<dbReference type="InterPro" id="IPR000119">
    <property type="entry name" value="Hist_DNA-bd"/>
</dbReference>
<dbReference type="GO" id="GO:0009893">
    <property type="term" value="P:positive regulation of metabolic process"/>
    <property type="evidence" value="ECO:0007669"/>
    <property type="project" value="UniProtKB-ARBA"/>
</dbReference>
<evidence type="ECO:0000256" key="5">
    <source>
        <dbReference type="ARBA" id="ARBA00023125"/>
    </source>
</evidence>
<dbReference type="eggNOG" id="COG0776">
    <property type="taxonomic scope" value="Bacteria"/>
</dbReference>
<keyword evidence="4" id="KW-0805">Transcription regulation</keyword>
<organism evidence="9 10">
    <name type="scientific">Desulfobacca acetoxidans (strain ATCC 700848 / DSM 11109 / ASRB2)</name>
    <dbReference type="NCBI Taxonomy" id="880072"/>
    <lineage>
        <taxon>Bacteria</taxon>
        <taxon>Pseudomonadati</taxon>
        <taxon>Thermodesulfobacteriota</taxon>
        <taxon>Desulfobaccia</taxon>
        <taxon>Desulfobaccales</taxon>
        <taxon>Desulfobaccaceae</taxon>
        <taxon>Desulfobacca</taxon>
    </lineage>
</organism>
<protein>
    <recommendedName>
        <fullName evidence="2">Integration host factor subunit alpha</fullName>
    </recommendedName>
</protein>
<dbReference type="Pfam" id="PF00216">
    <property type="entry name" value="Bac_DNA_binding"/>
    <property type="match status" value="1"/>
</dbReference>
<evidence type="ECO:0000256" key="7">
    <source>
        <dbReference type="ARBA" id="ARBA00023172"/>
    </source>
</evidence>
<dbReference type="InterPro" id="IPR005684">
    <property type="entry name" value="IHF_alpha"/>
</dbReference>
<dbReference type="PANTHER" id="PTHR33175">
    <property type="entry name" value="DNA-BINDING PROTEIN HU"/>
    <property type="match status" value="1"/>
</dbReference>
<evidence type="ECO:0000256" key="6">
    <source>
        <dbReference type="ARBA" id="ARBA00023163"/>
    </source>
</evidence>
<dbReference type="CDD" id="cd13835">
    <property type="entry name" value="IHF_A"/>
    <property type="match status" value="1"/>
</dbReference>
<evidence type="ECO:0000256" key="3">
    <source>
        <dbReference type="ARBA" id="ARBA00022845"/>
    </source>
</evidence>
<keyword evidence="3" id="KW-0810">Translation regulation</keyword>
<evidence type="ECO:0000256" key="8">
    <source>
        <dbReference type="RuleBase" id="RU003939"/>
    </source>
</evidence>
<evidence type="ECO:0000256" key="1">
    <source>
        <dbReference type="ARBA" id="ARBA00010529"/>
    </source>
</evidence>
<dbReference type="GO" id="GO:0030527">
    <property type="term" value="F:structural constituent of chromatin"/>
    <property type="evidence" value="ECO:0007669"/>
    <property type="project" value="InterPro"/>
</dbReference>
<dbReference type="GO" id="GO:0006310">
    <property type="term" value="P:DNA recombination"/>
    <property type="evidence" value="ECO:0007669"/>
    <property type="project" value="UniProtKB-KW"/>
</dbReference>
<keyword evidence="7" id="KW-0233">DNA recombination</keyword>
<evidence type="ECO:0000313" key="10">
    <source>
        <dbReference type="Proteomes" id="UP000000483"/>
    </source>
</evidence>
<dbReference type="SUPFAM" id="SSF47729">
    <property type="entry name" value="IHF-like DNA-binding proteins"/>
    <property type="match status" value="1"/>
</dbReference>
<name>F2ND44_DESAR</name>
<keyword evidence="10" id="KW-1185">Reference proteome</keyword>
<keyword evidence="6" id="KW-0804">Transcription</keyword>
<dbReference type="STRING" id="880072.Desac_1934"/>
<dbReference type="Gene3D" id="4.10.520.10">
    <property type="entry name" value="IHF-like DNA-binding proteins"/>
    <property type="match status" value="1"/>
</dbReference>